<organism evidence="2 3">
    <name type="scientific">Cryptolaemus montrouzieri</name>
    <dbReference type="NCBI Taxonomy" id="559131"/>
    <lineage>
        <taxon>Eukaryota</taxon>
        <taxon>Metazoa</taxon>
        <taxon>Ecdysozoa</taxon>
        <taxon>Arthropoda</taxon>
        <taxon>Hexapoda</taxon>
        <taxon>Insecta</taxon>
        <taxon>Pterygota</taxon>
        <taxon>Neoptera</taxon>
        <taxon>Endopterygota</taxon>
        <taxon>Coleoptera</taxon>
        <taxon>Polyphaga</taxon>
        <taxon>Cucujiformia</taxon>
        <taxon>Coccinelloidea</taxon>
        <taxon>Coccinellidae</taxon>
        <taxon>Scymninae</taxon>
        <taxon>Scymnini</taxon>
        <taxon>Cryptolaemus</taxon>
    </lineage>
</organism>
<comment type="caution">
    <text evidence="2">The sequence shown here is derived from an EMBL/GenBank/DDBJ whole genome shotgun (WGS) entry which is preliminary data.</text>
</comment>
<reference evidence="2 3" key="1">
    <citation type="journal article" date="2021" name="BMC Biol.">
        <title>Horizontally acquired antibacterial genes associated with adaptive radiation of ladybird beetles.</title>
        <authorList>
            <person name="Li H.S."/>
            <person name="Tang X.F."/>
            <person name="Huang Y.H."/>
            <person name="Xu Z.Y."/>
            <person name="Chen M.L."/>
            <person name="Du X.Y."/>
            <person name="Qiu B.Y."/>
            <person name="Chen P.T."/>
            <person name="Zhang W."/>
            <person name="Slipinski A."/>
            <person name="Escalona H.E."/>
            <person name="Waterhouse R.M."/>
            <person name="Zwick A."/>
            <person name="Pang H."/>
        </authorList>
    </citation>
    <scope>NUCLEOTIDE SEQUENCE [LARGE SCALE GENOMIC DNA]</scope>
    <source>
        <strain evidence="2">SYSU2018</strain>
    </source>
</reference>
<feature type="region of interest" description="Disordered" evidence="1">
    <location>
        <begin position="182"/>
        <end position="224"/>
    </location>
</feature>
<dbReference type="AlphaFoldDB" id="A0ABD2P807"/>
<evidence type="ECO:0000313" key="2">
    <source>
        <dbReference type="EMBL" id="KAL3287084.1"/>
    </source>
</evidence>
<name>A0ABD2P807_9CUCU</name>
<evidence type="ECO:0000256" key="1">
    <source>
        <dbReference type="SAM" id="MobiDB-lite"/>
    </source>
</evidence>
<accession>A0ABD2P807</accession>
<dbReference type="EMBL" id="JABFTP020000185">
    <property type="protein sequence ID" value="KAL3287084.1"/>
    <property type="molecule type" value="Genomic_DNA"/>
</dbReference>
<protein>
    <submittedName>
        <fullName evidence="2">Uncharacterized protein</fullName>
    </submittedName>
</protein>
<evidence type="ECO:0000313" key="3">
    <source>
        <dbReference type="Proteomes" id="UP001516400"/>
    </source>
</evidence>
<proteinExistence type="predicted"/>
<dbReference type="Proteomes" id="UP001516400">
    <property type="component" value="Unassembled WGS sequence"/>
</dbReference>
<gene>
    <name evidence="2" type="ORF">HHI36_001568</name>
</gene>
<sequence length="224" mass="25741">MNKKLSKAELDIAKRTSRPTVEERRDRQSNVRRVVANEEDDQMLVNQATSSRLKAEARSSIPRLKYSQQAFAAVRDVKAAMMGKIEDISSLEKAVDLVYAGAMTVWEMAGVDMKTTASRKITGEVPVWKTRLQEKSVRDIASEFALKIKDPNFKQKITTACDILKQKVKALGHLIRRYNERSRRHKNNKLFHGNQKQFSRELEEKKNTGPPPDPKTVREFWSKI</sequence>
<keyword evidence="3" id="KW-1185">Reference proteome</keyword>
<feature type="compositionally biased region" description="Basic and acidic residues" evidence="1">
    <location>
        <begin position="198"/>
        <end position="207"/>
    </location>
</feature>
<feature type="compositionally biased region" description="Basic and acidic residues" evidence="1">
    <location>
        <begin position="1"/>
        <end position="29"/>
    </location>
</feature>
<feature type="compositionally biased region" description="Basic and acidic residues" evidence="1">
    <location>
        <begin position="215"/>
        <end position="224"/>
    </location>
</feature>
<feature type="region of interest" description="Disordered" evidence="1">
    <location>
        <begin position="1"/>
        <end position="30"/>
    </location>
</feature>